<evidence type="ECO:0000313" key="2">
    <source>
        <dbReference type="EMBL" id="CAI2196336.1"/>
    </source>
</evidence>
<dbReference type="SUPFAM" id="SSF54695">
    <property type="entry name" value="POZ domain"/>
    <property type="match status" value="1"/>
</dbReference>
<sequence length="73" mass="8321">MEGKLNLLSDLSNDFGRLLSSDDEVIIFKIPNISPDTFELLLKYLYTGMVDLDDQNGVQVLKLYRAADELNLR</sequence>
<evidence type="ECO:0000259" key="1">
    <source>
        <dbReference type="PROSITE" id="PS50097"/>
    </source>
</evidence>
<dbReference type="Gene3D" id="3.30.710.10">
    <property type="entry name" value="Potassium Channel Kv1.1, Chain A"/>
    <property type="match status" value="1"/>
</dbReference>
<dbReference type="AlphaFoldDB" id="A0A9W4X9N8"/>
<dbReference type="CDD" id="cd18186">
    <property type="entry name" value="BTB_POZ_ZBTB_KLHL-like"/>
    <property type="match status" value="1"/>
</dbReference>
<dbReference type="InterPro" id="IPR011333">
    <property type="entry name" value="SKP1/BTB/POZ_sf"/>
</dbReference>
<dbReference type="OrthoDB" id="2429099at2759"/>
<reference evidence="2" key="1">
    <citation type="submission" date="2022-08" db="EMBL/GenBank/DDBJ databases">
        <authorList>
            <person name="Kallberg Y."/>
            <person name="Tangrot J."/>
            <person name="Rosling A."/>
        </authorList>
    </citation>
    <scope>NUCLEOTIDE SEQUENCE</scope>
    <source>
        <strain evidence="2">Wild A</strain>
    </source>
</reference>
<dbReference type="Proteomes" id="UP001153678">
    <property type="component" value="Unassembled WGS sequence"/>
</dbReference>
<proteinExistence type="predicted"/>
<comment type="caution">
    <text evidence="2">The sequence shown here is derived from an EMBL/GenBank/DDBJ whole genome shotgun (WGS) entry which is preliminary data.</text>
</comment>
<feature type="domain" description="BTB" evidence="1">
    <location>
        <begin position="1"/>
        <end position="54"/>
    </location>
</feature>
<keyword evidence="3" id="KW-1185">Reference proteome</keyword>
<name>A0A9W4X9N8_9GLOM</name>
<feature type="non-terminal residue" evidence="2">
    <location>
        <position position="1"/>
    </location>
</feature>
<organism evidence="2 3">
    <name type="scientific">Funneliformis geosporum</name>
    <dbReference type="NCBI Taxonomy" id="1117311"/>
    <lineage>
        <taxon>Eukaryota</taxon>
        <taxon>Fungi</taxon>
        <taxon>Fungi incertae sedis</taxon>
        <taxon>Mucoromycota</taxon>
        <taxon>Glomeromycotina</taxon>
        <taxon>Glomeromycetes</taxon>
        <taxon>Glomerales</taxon>
        <taxon>Glomeraceae</taxon>
        <taxon>Funneliformis</taxon>
    </lineage>
</organism>
<accession>A0A9W4X9N8</accession>
<evidence type="ECO:0000313" key="3">
    <source>
        <dbReference type="Proteomes" id="UP001153678"/>
    </source>
</evidence>
<dbReference type="Pfam" id="PF00651">
    <property type="entry name" value="BTB"/>
    <property type="match status" value="1"/>
</dbReference>
<dbReference type="InterPro" id="IPR000210">
    <property type="entry name" value="BTB/POZ_dom"/>
</dbReference>
<protein>
    <submittedName>
        <fullName evidence="2">7785_t:CDS:1</fullName>
    </submittedName>
</protein>
<gene>
    <name evidence="2" type="ORF">FWILDA_LOCUS17527</name>
</gene>
<dbReference type="PROSITE" id="PS50097">
    <property type="entry name" value="BTB"/>
    <property type="match status" value="1"/>
</dbReference>
<dbReference type="EMBL" id="CAMKVN010014075">
    <property type="protein sequence ID" value="CAI2196336.1"/>
    <property type="molecule type" value="Genomic_DNA"/>
</dbReference>